<dbReference type="Pfam" id="PF13380">
    <property type="entry name" value="CoA_binding_2"/>
    <property type="match status" value="1"/>
</dbReference>
<comment type="caution">
    <text evidence="4">The sequence shown here is derived from an EMBL/GenBank/DDBJ whole genome shotgun (WGS) entry which is preliminary data.</text>
</comment>
<dbReference type="InterPro" id="IPR016102">
    <property type="entry name" value="Succinyl-CoA_synth-like"/>
</dbReference>
<dbReference type="InterPro" id="IPR013815">
    <property type="entry name" value="ATP_grasp_subdomain_1"/>
</dbReference>
<dbReference type="PANTHER" id="PTHR42793:SF1">
    <property type="entry name" value="PEPTIDYL-LYSINE N-ACETYLTRANSFERASE PATZ"/>
    <property type="match status" value="1"/>
</dbReference>
<dbReference type="PANTHER" id="PTHR42793">
    <property type="entry name" value="COA BINDING DOMAIN CONTAINING PROTEIN"/>
    <property type="match status" value="1"/>
</dbReference>
<name>A0ABQ5ZNT2_9HYPH</name>
<accession>A0ABQ5ZNT2</accession>
<dbReference type="PROSITE" id="PS50975">
    <property type="entry name" value="ATP_GRASP"/>
    <property type="match status" value="1"/>
</dbReference>
<dbReference type="Gene3D" id="3.40.50.261">
    <property type="entry name" value="Succinyl-CoA synthetase domains"/>
    <property type="match status" value="2"/>
</dbReference>
<reference evidence="5" key="1">
    <citation type="journal article" date="2019" name="Int. J. Syst. Evol. Microbiol.">
        <title>The Global Catalogue of Microorganisms (GCM) 10K type strain sequencing project: providing services to taxonomists for standard genome sequencing and annotation.</title>
        <authorList>
            <consortium name="The Broad Institute Genomics Platform"/>
            <consortium name="The Broad Institute Genome Sequencing Center for Infectious Disease"/>
            <person name="Wu L."/>
            <person name="Ma J."/>
        </authorList>
    </citation>
    <scope>NUCLEOTIDE SEQUENCE [LARGE SCALE GENOMIC DNA]</scope>
    <source>
        <strain evidence="5">NBRC 102122</strain>
    </source>
</reference>
<dbReference type="RefSeq" id="WP_244766391.1">
    <property type="nucleotide sequence ID" value="NZ_BSOP01000051.1"/>
</dbReference>
<dbReference type="SUPFAM" id="SSF51735">
    <property type="entry name" value="NAD(P)-binding Rossmann-fold domains"/>
    <property type="match status" value="1"/>
</dbReference>
<dbReference type="InterPro" id="IPR003781">
    <property type="entry name" value="CoA-bd"/>
</dbReference>
<proteinExistence type="predicted"/>
<keyword evidence="2" id="KW-0067">ATP-binding</keyword>
<dbReference type="Pfam" id="PF13549">
    <property type="entry name" value="ATP-grasp_5"/>
    <property type="match status" value="1"/>
</dbReference>
<sequence>MNTPALRQSSDDGRTNGHSAGLSLNGFFSPRSIAVVGASETSYWGRNIFRNLKAQGFEGRIVPVNPKRRTIFGIPCLASLRDLKEPVDLVYIATPTDFVGSVLDDASSVGIRNAVIIAAGFGESGAHDRQRELQDKAAAHGITILGPNCPGFVNIAEGVSAYGQEIPAGMKSGNVSIVLQSGALATVIMRLARTHGIGVSKLICMGNEAIVDTADVIEHLIADGETRVIAIFAEQFRNGRRFLDLARQALVAGKAIVVLKAGRTPEGQKAALAHTGAVAGDEAVVDAALRQVGVARVRSLEELLITAGLFASGVHIKGARMGAVTASGGACDIIADRASDEGLELPGFSPETRKALADYLPSFATVQNPLDTAAVDTLRETGTPAVPMDVVAEIVSRDPNIDFVLYLGFNVVPQTRPDDAAAEKEAARMAYVRDMLDKSPVAIVPVSLSCMEVGPFARELYDANRIFMLGGIEFGMTALGHCVRWQKARSAALAAGKAETPAPAITLHDSRKGPWSEYAGRELLEASGVPLVPAELVNDAQEAVIAAEKLGYPVVLKICAAEIAHKSDVGGVALDLQTAEAVRDAYERVAAAGRRVAGANVEGVLVSPMRPRGVELFAGVTIDPSFGPTLAVGLGGIWIETLKDVSLRVLPVTQDDIQTMLRSLRASPLLNGARGGPKVDIAKAAAAIHRITQASLSLGDQVQAFEINPLWCLEDKVEALDVLIVTEG</sequence>
<dbReference type="Proteomes" id="UP001156702">
    <property type="component" value="Unassembled WGS sequence"/>
</dbReference>
<dbReference type="Pfam" id="PF13607">
    <property type="entry name" value="Succ_CoA_lig"/>
    <property type="match status" value="1"/>
</dbReference>
<organism evidence="4 5">
    <name type="scientific">Shinella yambaruensis</name>
    <dbReference type="NCBI Taxonomy" id="415996"/>
    <lineage>
        <taxon>Bacteria</taxon>
        <taxon>Pseudomonadati</taxon>
        <taxon>Pseudomonadota</taxon>
        <taxon>Alphaproteobacteria</taxon>
        <taxon>Hyphomicrobiales</taxon>
        <taxon>Rhizobiaceae</taxon>
        <taxon>Shinella</taxon>
    </lineage>
</organism>
<dbReference type="SMART" id="SM00881">
    <property type="entry name" value="CoA_binding"/>
    <property type="match status" value="1"/>
</dbReference>
<keyword evidence="2" id="KW-0547">Nucleotide-binding</keyword>
<dbReference type="EMBL" id="BSOP01000051">
    <property type="protein sequence ID" value="GLR54524.1"/>
    <property type="molecule type" value="Genomic_DNA"/>
</dbReference>
<evidence type="ECO:0000256" key="2">
    <source>
        <dbReference type="PROSITE-ProRule" id="PRU00409"/>
    </source>
</evidence>
<feature type="domain" description="ATP-grasp" evidence="3">
    <location>
        <begin position="521"/>
        <end position="557"/>
    </location>
</feature>
<evidence type="ECO:0000256" key="1">
    <source>
        <dbReference type="ARBA" id="ARBA00022532"/>
    </source>
</evidence>
<dbReference type="Gene3D" id="3.30.470.20">
    <property type="entry name" value="ATP-grasp fold, B domain"/>
    <property type="match status" value="1"/>
</dbReference>
<gene>
    <name evidence="4" type="ORF">GCM10007923_57410</name>
</gene>
<dbReference type="SUPFAM" id="SSF56059">
    <property type="entry name" value="Glutathione synthetase ATP-binding domain-like"/>
    <property type="match status" value="1"/>
</dbReference>
<evidence type="ECO:0000313" key="4">
    <source>
        <dbReference type="EMBL" id="GLR54524.1"/>
    </source>
</evidence>
<dbReference type="SUPFAM" id="SSF52210">
    <property type="entry name" value="Succinyl-CoA synthetase domains"/>
    <property type="match status" value="2"/>
</dbReference>
<dbReference type="InterPro" id="IPR032875">
    <property type="entry name" value="Succ_CoA_lig_flav_dom"/>
</dbReference>
<dbReference type="Gene3D" id="3.30.1490.20">
    <property type="entry name" value="ATP-grasp fold, A domain"/>
    <property type="match status" value="1"/>
</dbReference>
<evidence type="ECO:0000313" key="5">
    <source>
        <dbReference type="Proteomes" id="UP001156702"/>
    </source>
</evidence>
<evidence type="ECO:0000259" key="3">
    <source>
        <dbReference type="PROSITE" id="PS50975"/>
    </source>
</evidence>
<keyword evidence="1" id="KW-0816">Tricarboxylic acid cycle</keyword>
<protein>
    <submittedName>
        <fullName evidence="4">Pimeloyl-CoA synthetase</fullName>
    </submittedName>
</protein>
<dbReference type="InterPro" id="IPR011761">
    <property type="entry name" value="ATP-grasp"/>
</dbReference>
<dbReference type="InterPro" id="IPR036291">
    <property type="entry name" value="NAD(P)-bd_dom_sf"/>
</dbReference>
<keyword evidence="5" id="KW-1185">Reference proteome</keyword>
<dbReference type="Gene3D" id="3.40.50.720">
    <property type="entry name" value="NAD(P)-binding Rossmann-like Domain"/>
    <property type="match status" value="1"/>
</dbReference>